<dbReference type="AlphaFoldDB" id="A0A1I8C2I0"/>
<evidence type="ECO:0000256" key="6">
    <source>
        <dbReference type="SAM" id="MobiDB-lite"/>
    </source>
</evidence>
<accession>A0A1I8C2I0</accession>
<dbReference type="InterPro" id="IPR036236">
    <property type="entry name" value="Znf_C2H2_sf"/>
</dbReference>
<dbReference type="PANTHER" id="PTHR13267">
    <property type="entry name" value="ZINC FINGER PROTEIN 277"/>
    <property type="match status" value="1"/>
</dbReference>
<dbReference type="InterPro" id="IPR013087">
    <property type="entry name" value="Znf_C2H2_type"/>
</dbReference>
<dbReference type="Pfam" id="PF12756">
    <property type="entry name" value="zf-C2H2_2"/>
    <property type="match status" value="2"/>
</dbReference>
<dbReference type="OMA" id="TLMDHMR"/>
<dbReference type="PROSITE" id="PS00028">
    <property type="entry name" value="ZINC_FINGER_C2H2_1"/>
    <property type="match status" value="1"/>
</dbReference>
<dbReference type="SMART" id="SM00355">
    <property type="entry name" value="ZnF_C2H2"/>
    <property type="match status" value="3"/>
</dbReference>
<dbReference type="InterPro" id="IPR041661">
    <property type="entry name" value="ZN622/Rei1/Reh1_Znf-C2H2"/>
</dbReference>
<dbReference type="WBParaSite" id="MhA1_Contig990.frz3.gene6">
    <property type="protein sequence ID" value="MhA1_Contig990.frz3.gene6"/>
    <property type="gene ID" value="MhA1_Contig990.frz3.gene6"/>
</dbReference>
<evidence type="ECO:0000256" key="1">
    <source>
        <dbReference type="ARBA" id="ARBA00022723"/>
    </source>
</evidence>
<evidence type="ECO:0000259" key="7">
    <source>
        <dbReference type="PROSITE" id="PS50157"/>
    </source>
</evidence>
<feature type="compositionally biased region" description="Low complexity" evidence="6">
    <location>
        <begin position="92"/>
        <end position="107"/>
    </location>
</feature>
<reference evidence="9" key="1">
    <citation type="submission" date="2016-11" db="UniProtKB">
        <authorList>
            <consortium name="WormBaseParasite"/>
        </authorList>
    </citation>
    <scope>IDENTIFICATION</scope>
</reference>
<keyword evidence="3" id="KW-0862">Zinc</keyword>
<evidence type="ECO:0000313" key="8">
    <source>
        <dbReference type="Proteomes" id="UP000095281"/>
    </source>
</evidence>
<sequence>MSEPQLGDSAKENEQGEKSGSSTVVGKSSSNLHEKQDNEVKVAQHQQNRRSSEDHRIYSNRHRTYYNQKQFKLPGTISVGVKRNDFAVGRMQSQPQSNSNNRGGQSSDKSSRAWQQKTRSLSTNTAPPPTNLEVPGGLNEVPKRERKDQRHRKSATDIGTSNNSLASNGESFDYEEMDLDEPFSESEDESAARRRATQKPCLAIPRGRIRSLSGTIPPVGYSPHWGGPTMCLKCLQFFQLPEMIDSFSTHLINEHKVVIDDIDIIVDLKRYVEHWRQQFNTCKIEDVFPKIIPEEGHPLHGKVDFYYKMTEEVKEGIFNFTSFFLFLTLVLLLDYGLRQRLAMRRLEEALACQQREREDHTFMTQCLFCRYIAKGNRAKIIHHLYTIHHLNLGSPDNLVFVIEYIEHLREKMTRNECIYCEKIFADRITLMDHMRKKNHKEVNPKNNYYDKFYIINYLELGKRWLDVLAEDFEDTMPSFMDSDEEEEDSWEEFEQDNTDEDLLGLCLFCDHANVQLDEIVDHMKEDHKFDILAYINEQKMELYDRMKFVNFIRKQIYNTRSPTKELKVAEIPEREEWDKDEHLVPMFGNDHLLWMLESWFFAKENENAYEKTANKQTDGTNECSGNELLEGGKGGCKIQLNTLVEESKKNAVSGVIAEDLPDLSESILANPELQDSLR</sequence>
<feature type="compositionally biased region" description="Basic and acidic residues" evidence="6">
    <location>
        <begin position="32"/>
        <end position="42"/>
    </location>
</feature>
<organism evidence="8 9">
    <name type="scientific">Meloidogyne hapla</name>
    <name type="common">Root-knot nematode worm</name>
    <dbReference type="NCBI Taxonomy" id="6305"/>
    <lineage>
        <taxon>Eukaryota</taxon>
        <taxon>Metazoa</taxon>
        <taxon>Ecdysozoa</taxon>
        <taxon>Nematoda</taxon>
        <taxon>Chromadorea</taxon>
        <taxon>Rhabditida</taxon>
        <taxon>Tylenchina</taxon>
        <taxon>Tylenchomorpha</taxon>
        <taxon>Tylenchoidea</taxon>
        <taxon>Meloidogynidae</taxon>
        <taxon>Meloidogyninae</taxon>
        <taxon>Meloidogyne</taxon>
    </lineage>
</organism>
<dbReference type="InterPro" id="IPR040048">
    <property type="entry name" value="ZNF277"/>
</dbReference>
<feature type="compositionally biased region" description="Polar residues" evidence="6">
    <location>
        <begin position="157"/>
        <end position="169"/>
    </location>
</feature>
<feature type="compositionally biased region" description="Polar residues" evidence="6">
    <location>
        <begin position="112"/>
        <end position="125"/>
    </location>
</feature>
<name>A0A1I8C2I0_MELHA</name>
<feature type="region of interest" description="Disordered" evidence="6">
    <location>
        <begin position="91"/>
        <end position="169"/>
    </location>
</feature>
<dbReference type="GO" id="GO:0008270">
    <property type="term" value="F:zinc ion binding"/>
    <property type="evidence" value="ECO:0007669"/>
    <property type="project" value="UniProtKB-KW"/>
</dbReference>
<evidence type="ECO:0000256" key="3">
    <source>
        <dbReference type="ARBA" id="ARBA00022833"/>
    </source>
</evidence>
<keyword evidence="2 5" id="KW-0863">Zinc-finger</keyword>
<keyword evidence="1" id="KW-0479">Metal-binding</keyword>
<keyword evidence="8" id="KW-1185">Reference proteome</keyword>
<dbReference type="PANTHER" id="PTHR13267:SF3">
    <property type="entry name" value="ZINC FINGER PROTEIN 277"/>
    <property type="match status" value="1"/>
</dbReference>
<evidence type="ECO:0000256" key="2">
    <source>
        <dbReference type="ARBA" id="ARBA00022771"/>
    </source>
</evidence>
<feature type="domain" description="C2H2-type" evidence="7">
    <location>
        <begin position="415"/>
        <end position="444"/>
    </location>
</feature>
<feature type="region of interest" description="Disordered" evidence="6">
    <location>
        <begin position="1"/>
        <end position="73"/>
    </location>
</feature>
<evidence type="ECO:0000256" key="4">
    <source>
        <dbReference type="ARBA" id="ARBA00034119"/>
    </source>
</evidence>
<evidence type="ECO:0000313" key="9">
    <source>
        <dbReference type="WBParaSite" id="MhA1_Contig990.frz3.gene6"/>
    </source>
</evidence>
<feature type="compositionally biased region" description="Low complexity" evidence="6">
    <location>
        <begin position="18"/>
        <end position="30"/>
    </location>
</feature>
<protein>
    <submittedName>
        <fullName evidence="9">C2H2-type domain-containing protein</fullName>
    </submittedName>
</protein>
<dbReference type="Proteomes" id="UP000095281">
    <property type="component" value="Unplaced"/>
</dbReference>
<comment type="similarity">
    <text evidence="4">Belongs to the ZNF277 family.</text>
</comment>
<dbReference type="PROSITE" id="PS50157">
    <property type="entry name" value="ZINC_FINGER_C2H2_2"/>
    <property type="match status" value="1"/>
</dbReference>
<evidence type="ECO:0000256" key="5">
    <source>
        <dbReference type="PROSITE-ProRule" id="PRU00042"/>
    </source>
</evidence>
<proteinExistence type="inferred from homology"/>
<dbReference type="SUPFAM" id="SSF57667">
    <property type="entry name" value="beta-beta-alpha zinc fingers"/>
    <property type="match status" value="2"/>
</dbReference>